<evidence type="ECO:0000313" key="3">
    <source>
        <dbReference type="Proteomes" id="UP000031737"/>
    </source>
</evidence>
<protein>
    <submittedName>
        <fullName evidence="2">Uncharacterized protein</fullName>
    </submittedName>
</protein>
<name>A0A061IT95_TRYRA</name>
<comment type="caution">
    <text evidence="2">The sequence shown here is derived from an EMBL/GenBank/DDBJ whole genome shotgun (WGS) entry which is preliminary data.</text>
</comment>
<keyword evidence="1" id="KW-0812">Transmembrane</keyword>
<gene>
    <name evidence="2" type="ORF">TRSC58_07219</name>
</gene>
<accession>A0A061IT95</accession>
<keyword evidence="1" id="KW-0472">Membrane</keyword>
<dbReference type="EMBL" id="AUPL01007227">
    <property type="protein sequence ID" value="ESL05155.1"/>
    <property type="molecule type" value="Genomic_DNA"/>
</dbReference>
<evidence type="ECO:0000256" key="1">
    <source>
        <dbReference type="SAM" id="Phobius"/>
    </source>
</evidence>
<dbReference type="AlphaFoldDB" id="A0A061IT95"/>
<feature type="transmembrane region" description="Helical" evidence="1">
    <location>
        <begin position="6"/>
        <end position="27"/>
    </location>
</feature>
<evidence type="ECO:0000313" key="2">
    <source>
        <dbReference type="EMBL" id="ESL05155.1"/>
    </source>
</evidence>
<reference evidence="2 3" key="1">
    <citation type="submission" date="2013-07" db="EMBL/GenBank/DDBJ databases">
        <authorList>
            <person name="Stoco P.H."/>
            <person name="Wagner G."/>
            <person name="Gerber A."/>
            <person name="Zaha A."/>
            <person name="Thompson C."/>
            <person name="Bartholomeu D.C."/>
            <person name="Luckemeyer D.D."/>
            <person name="Bahia D."/>
            <person name="Loreto E."/>
            <person name="Prestes E.B."/>
            <person name="Lima F.M."/>
            <person name="Rodrigues-Luiz G."/>
            <person name="Vallejo G.A."/>
            <person name="Filho J.F."/>
            <person name="Monteiro K.M."/>
            <person name="Tyler K.M."/>
            <person name="de Almeida L.G."/>
            <person name="Ortiz M.F."/>
            <person name="Siervo M.A."/>
            <person name="de Moraes M.H."/>
            <person name="Cunha O.L."/>
            <person name="Mendonca-Neto R."/>
            <person name="Silva R."/>
            <person name="Teixeira S.M."/>
            <person name="Murta S.M."/>
            <person name="Sincero T.C."/>
            <person name="Mendes T.A."/>
            <person name="Urmenyi T.P."/>
            <person name="Silva V.G."/>
            <person name="da Rocha W.D."/>
            <person name="Andersson B."/>
            <person name="Romanha A.J."/>
            <person name="Steindel M."/>
            <person name="de Vasconcelos A.T."/>
            <person name="Grisard E.C."/>
        </authorList>
    </citation>
    <scope>NUCLEOTIDE SEQUENCE [LARGE SCALE GENOMIC DNA]</scope>
    <source>
        <strain evidence="2 3">SC58</strain>
    </source>
</reference>
<proteinExistence type="predicted"/>
<keyword evidence="1" id="KW-1133">Transmembrane helix</keyword>
<organism evidence="2 3">
    <name type="scientific">Trypanosoma rangeli SC58</name>
    <dbReference type="NCBI Taxonomy" id="429131"/>
    <lineage>
        <taxon>Eukaryota</taxon>
        <taxon>Discoba</taxon>
        <taxon>Euglenozoa</taxon>
        <taxon>Kinetoplastea</taxon>
        <taxon>Metakinetoplastina</taxon>
        <taxon>Trypanosomatida</taxon>
        <taxon>Trypanosomatidae</taxon>
        <taxon>Trypanosoma</taxon>
        <taxon>Herpetosoma</taxon>
    </lineage>
</organism>
<keyword evidence="3" id="KW-1185">Reference proteome</keyword>
<sequence length="71" mass="8747">MLSSQLWLFLYFFCVYVRFGVLLLFVWRRGERSRDGEEMKKTMGGCPRVWGVWEWDLLRTLWCTFSLCFFF</sequence>
<dbReference type="Proteomes" id="UP000031737">
    <property type="component" value="Unassembled WGS sequence"/>
</dbReference>
<dbReference type="VEuPathDB" id="TriTrypDB:TRSC58_07219"/>